<dbReference type="AlphaFoldDB" id="A0A1D2JCL0"/>
<dbReference type="Proteomes" id="UP000242814">
    <property type="component" value="Unassembled WGS sequence"/>
</dbReference>
<dbReference type="EMBL" id="LZYO01000189">
    <property type="protein sequence ID" value="ODH26370.1"/>
    <property type="molecule type" value="Genomic_DNA"/>
</dbReference>
<evidence type="ECO:0000313" key="1">
    <source>
        <dbReference type="EMBL" id="ODH26370.1"/>
    </source>
</evidence>
<protein>
    <submittedName>
        <fullName evidence="1">Uncharacterized protein</fullName>
    </submittedName>
</protein>
<comment type="caution">
    <text evidence="1">The sequence shown here is derived from an EMBL/GenBank/DDBJ whole genome shotgun (WGS) entry which is preliminary data.</text>
</comment>
<sequence>MGEVDTFSKSGRMGSNHYSSKTKRIVSLLNGPLYQIEPWNRNGEGLSAARYLIRLVPGVGAATLAPDKRELNQIQNSPFSTQVPLAHNSQSHRGNAQTASLIRLGVGYTIQKRLKRSPRNLIISDLLASADNLTN</sequence>
<dbReference type="VEuPathDB" id="FungiDB:PABG_12011"/>
<accession>A0A1D2JCL0</accession>
<organism evidence="1 2">
    <name type="scientific">Paracoccidioides brasiliensis</name>
    <dbReference type="NCBI Taxonomy" id="121759"/>
    <lineage>
        <taxon>Eukaryota</taxon>
        <taxon>Fungi</taxon>
        <taxon>Dikarya</taxon>
        <taxon>Ascomycota</taxon>
        <taxon>Pezizomycotina</taxon>
        <taxon>Eurotiomycetes</taxon>
        <taxon>Eurotiomycetidae</taxon>
        <taxon>Onygenales</taxon>
        <taxon>Ajellomycetaceae</taxon>
        <taxon>Paracoccidioides</taxon>
    </lineage>
</organism>
<dbReference type="VEuPathDB" id="FungiDB:PADG_05374"/>
<name>A0A1D2JCL0_PARBR</name>
<reference evidence="1 2" key="1">
    <citation type="submission" date="2016-06" db="EMBL/GenBank/DDBJ databases">
        <authorList>
            <person name="Kjaerup R.B."/>
            <person name="Dalgaard T.S."/>
            <person name="Juul-Madsen H.R."/>
        </authorList>
    </citation>
    <scope>NUCLEOTIDE SEQUENCE [LARGE SCALE GENOMIC DNA]</scope>
    <source>
        <strain evidence="1 2">Pb300</strain>
    </source>
</reference>
<gene>
    <name evidence="1" type="ORF">ACO22_04648</name>
</gene>
<proteinExistence type="predicted"/>
<evidence type="ECO:0000313" key="2">
    <source>
        <dbReference type="Proteomes" id="UP000242814"/>
    </source>
</evidence>